<dbReference type="GO" id="GO:0003677">
    <property type="term" value="F:DNA binding"/>
    <property type="evidence" value="ECO:0007669"/>
    <property type="project" value="UniProtKB-KW"/>
</dbReference>
<comment type="similarity">
    <text evidence="6">Belongs to the NFYA/HAP2 subunit family.</text>
</comment>
<feature type="region of interest" description="Disordered" evidence="7">
    <location>
        <begin position="369"/>
        <end position="416"/>
    </location>
</feature>
<feature type="region of interest" description="Disordered" evidence="7">
    <location>
        <begin position="489"/>
        <end position="552"/>
    </location>
</feature>
<evidence type="ECO:0000256" key="5">
    <source>
        <dbReference type="ARBA" id="ARBA00023242"/>
    </source>
</evidence>
<feature type="region of interest" description="Disordered" evidence="7">
    <location>
        <begin position="257"/>
        <end position="280"/>
    </location>
</feature>
<feature type="compositionally biased region" description="Basic residues" evidence="7">
    <location>
        <begin position="92"/>
        <end position="110"/>
    </location>
</feature>
<dbReference type="Pfam" id="PF02045">
    <property type="entry name" value="CBFB_NFYA"/>
    <property type="match status" value="1"/>
</dbReference>
<keyword evidence="3 6" id="KW-0238">DNA-binding</keyword>
<evidence type="ECO:0000256" key="7">
    <source>
        <dbReference type="SAM" id="MobiDB-lite"/>
    </source>
</evidence>
<feature type="compositionally biased region" description="Low complexity" evidence="7">
    <location>
        <begin position="154"/>
        <end position="170"/>
    </location>
</feature>
<keyword evidence="4 6" id="KW-0804">Transcription</keyword>
<dbReference type="Proteomes" id="UP000320762">
    <property type="component" value="Unassembled WGS sequence"/>
</dbReference>
<dbReference type="PANTHER" id="PTHR12632">
    <property type="entry name" value="TRANSCRIPTION FACTOR NF-Y ALPHA-RELATED"/>
    <property type="match status" value="1"/>
</dbReference>
<dbReference type="OrthoDB" id="1097733at2759"/>
<evidence type="ECO:0000256" key="2">
    <source>
        <dbReference type="ARBA" id="ARBA00023015"/>
    </source>
</evidence>
<dbReference type="SMART" id="SM00521">
    <property type="entry name" value="CBF"/>
    <property type="match status" value="1"/>
</dbReference>
<dbReference type="Gene3D" id="6.10.250.2430">
    <property type="match status" value="1"/>
</dbReference>
<sequence>MDNRADVYYHLNDHDADSDLGPPVAVAVAVATAPPPSNPYAFMAFTSAAQPSAQPYSPDEEPLYVNAKQYFRILKRRVARARLEEVHRLSKQRKPYLHESRHKHAMRRPRGPGGRFLTAEEIAARDAAAREDPSSSAIANTAGENADNADADADVAAKTSSPSATSASPSQPNTRKRKASAPAAPRPPRAGSSAQPTSAPSSEGAMGDPQHAPFNPFPDSSDMYPPFSQPSRTYEPDGSVYDNNFMGYSSYTVHNTAEGESHIPDGPPNVPQRRSSSGSHPAIHIPMWPSSFQGSEPVASAFGAQSGHDSFLANTTHPSYEGGSGADFHRRQLGRGDNSHNTIPNISSRAHRTSLPAVSIPSLYTPNAHMSPIGSSGGNPGMSAHSPRISHASSPMLASTPQVSSRESPALDPPSPMDSGLVMPSDNTGAGLIHPPTINPARSPMLGATQSPLMRSSPMGSPHPLAPLRSPTAQIGNPMNSLNMSSPAGMMGSGSLGQPSPPISTHSMQSPLSAQSPMPPFPGQSMRPPNQQMHHVPHPHAHARQHARFGFH</sequence>
<feature type="compositionally biased region" description="Basic residues" evidence="7">
    <location>
        <begin position="535"/>
        <end position="552"/>
    </location>
</feature>
<dbReference type="GO" id="GO:0003700">
    <property type="term" value="F:DNA-binding transcription factor activity"/>
    <property type="evidence" value="ECO:0007669"/>
    <property type="project" value="UniProtKB-UniRule"/>
</dbReference>
<feature type="region of interest" description="Disordered" evidence="7">
    <location>
        <begin position="92"/>
        <end position="239"/>
    </location>
</feature>
<accession>A0A550CY19</accession>
<feature type="compositionally biased region" description="Polar residues" evidence="7">
    <location>
        <begin position="391"/>
        <end position="407"/>
    </location>
</feature>
<dbReference type="InterPro" id="IPR001289">
    <property type="entry name" value="NFYA"/>
</dbReference>
<dbReference type="PRINTS" id="PR00616">
    <property type="entry name" value="CCAATSUBUNTB"/>
</dbReference>
<comment type="subunit">
    <text evidence="6">Heterotrimer.</text>
</comment>
<dbReference type="EMBL" id="VDMD01000001">
    <property type="protein sequence ID" value="TRM69648.1"/>
    <property type="molecule type" value="Genomic_DNA"/>
</dbReference>
<evidence type="ECO:0000256" key="6">
    <source>
        <dbReference type="RuleBase" id="RU367155"/>
    </source>
</evidence>
<evidence type="ECO:0000256" key="3">
    <source>
        <dbReference type="ARBA" id="ARBA00023125"/>
    </source>
</evidence>
<keyword evidence="5 6" id="KW-0539">Nucleus</keyword>
<comment type="caution">
    <text evidence="8">The sequence shown here is derived from an EMBL/GenBank/DDBJ whole genome shotgun (WGS) entry which is preliminary data.</text>
</comment>
<comment type="function">
    <text evidence="6">Component of the sequence-specific heterotrimeric transcription factor (NF-Y) which specifically recognizes a 5'-CCAAT-3' box motif found in the promoters of its target genes.</text>
</comment>
<gene>
    <name evidence="8" type="ORF">BD626DRAFT_474863</name>
</gene>
<dbReference type="PROSITE" id="PS51152">
    <property type="entry name" value="NFYA_HAP2_2"/>
    <property type="match status" value="1"/>
</dbReference>
<organism evidence="8 9">
    <name type="scientific">Schizophyllum amplum</name>
    <dbReference type="NCBI Taxonomy" id="97359"/>
    <lineage>
        <taxon>Eukaryota</taxon>
        <taxon>Fungi</taxon>
        <taxon>Dikarya</taxon>
        <taxon>Basidiomycota</taxon>
        <taxon>Agaricomycotina</taxon>
        <taxon>Agaricomycetes</taxon>
        <taxon>Agaricomycetidae</taxon>
        <taxon>Agaricales</taxon>
        <taxon>Schizophyllaceae</taxon>
        <taxon>Schizophyllum</taxon>
    </lineage>
</organism>
<keyword evidence="2 6" id="KW-0805">Transcription regulation</keyword>
<dbReference type="STRING" id="97359.A0A550CY19"/>
<evidence type="ECO:0000313" key="8">
    <source>
        <dbReference type="EMBL" id="TRM69648.1"/>
    </source>
</evidence>
<feature type="compositionally biased region" description="Low complexity" evidence="7">
    <location>
        <begin position="134"/>
        <end position="146"/>
    </location>
</feature>
<proteinExistence type="inferred from homology"/>
<feature type="compositionally biased region" description="Basic and acidic residues" evidence="7">
    <location>
        <begin position="122"/>
        <end position="133"/>
    </location>
</feature>
<feature type="compositionally biased region" description="Polar residues" evidence="7">
    <location>
        <begin position="503"/>
        <end position="516"/>
    </location>
</feature>
<dbReference type="GO" id="GO:0005634">
    <property type="term" value="C:nucleus"/>
    <property type="evidence" value="ECO:0007669"/>
    <property type="project" value="UniProtKB-SubCell"/>
</dbReference>
<dbReference type="AlphaFoldDB" id="A0A550CY19"/>
<reference evidence="8 9" key="1">
    <citation type="journal article" date="2019" name="New Phytol.">
        <title>Comparative genomics reveals unique wood-decay strategies and fruiting body development in the Schizophyllaceae.</title>
        <authorList>
            <person name="Almasi E."/>
            <person name="Sahu N."/>
            <person name="Krizsan K."/>
            <person name="Balint B."/>
            <person name="Kovacs G.M."/>
            <person name="Kiss B."/>
            <person name="Cseklye J."/>
            <person name="Drula E."/>
            <person name="Henrissat B."/>
            <person name="Nagy I."/>
            <person name="Chovatia M."/>
            <person name="Adam C."/>
            <person name="LaButti K."/>
            <person name="Lipzen A."/>
            <person name="Riley R."/>
            <person name="Grigoriev I.V."/>
            <person name="Nagy L.G."/>
        </authorList>
    </citation>
    <scope>NUCLEOTIDE SEQUENCE [LARGE SCALE GENOMIC DNA]</scope>
    <source>
        <strain evidence="8 9">NL-1724</strain>
    </source>
</reference>
<keyword evidence="9" id="KW-1185">Reference proteome</keyword>
<evidence type="ECO:0000256" key="1">
    <source>
        <dbReference type="ARBA" id="ARBA00004123"/>
    </source>
</evidence>
<evidence type="ECO:0000313" key="9">
    <source>
        <dbReference type="Proteomes" id="UP000320762"/>
    </source>
</evidence>
<evidence type="ECO:0000256" key="4">
    <source>
        <dbReference type="ARBA" id="ARBA00023163"/>
    </source>
</evidence>
<comment type="subcellular location">
    <subcellularLocation>
        <location evidence="1 6">Nucleus</location>
    </subcellularLocation>
</comment>
<name>A0A550CY19_9AGAR</name>
<protein>
    <recommendedName>
        <fullName evidence="6">Transcriptional activator HAP2</fullName>
    </recommendedName>
</protein>